<evidence type="ECO:0000313" key="1">
    <source>
        <dbReference type="EMBL" id="KAF3887731.1"/>
    </source>
</evidence>
<name>A0A8S9T599_9CYAN</name>
<comment type="caution">
    <text evidence="1">The sequence shown here is derived from an EMBL/GenBank/DDBJ whole genome shotgun (WGS) entry which is preliminary data.</text>
</comment>
<organism evidence="1 2">
    <name type="scientific">Tolypothrix bouteillei VB521301</name>
    <dbReference type="NCBI Taxonomy" id="1479485"/>
    <lineage>
        <taxon>Bacteria</taxon>
        <taxon>Bacillati</taxon>
        <taxon>Cyanobacteriota</taxon>
        <taxon>Cyanophyceae</taxon>
        <taxon>Nostocales</taxon>
        <taxon>Tolypothrichaceae</taxon>
        <taxon>Tolypothrix</taxon>
    </lineage>
</organism>
<sequence>MLGLSITAIGMRSIDECMEIFQTLAHLLKLEFLEIAIGSICPVDFHYLSVPLILHNSCLYKEGMRLRLEILNPRTWQPYSEFIANSDVRAVSIHPTLQRDCTKQELEKALFKLQKTLNVPVYLEVMPSSEYWCSSLPTLVEYPLLLDVSHVLIWFQGNQSLTKETCLEILNSYEVGEIHLSHNNGFSDAHDLIPSKVWFHNLIEPWSQKYFVTYESLPQVFYLYERLDKQKTGKNKKIREII</sequence>
<protein>
    <submittedName>
        <fullName evidence="1">Uncharacterized protein</fullName>
    </submittedName>
</protein>
<proteinExistence type="predicted"/>
<dbReference type="AlphaFoldDB" id="A0A8S9T599"/>
<gene>
    <name evidence="1" type="ORF">DA73_0400021210</name>
</gene>
<dbReference type="Proteomes" id="UP000029738">
    <property type="component" value="Unassembled WGS sequence"/>
</dbReference>
<dbReference type="EMBL" id="JHEG04000001">
    <property type="protein sequence ID" value="KAF3887731.1"/>
    <property type="molecule type" value="Genomic_DNA"/>
</dbReference>
<accession>A0A8S9T599</accession>
<evidence type="ECO:0000313" key="2">
    <source>
        <dbReference type="Proteomes" id="UP000029738"/>
    </source>
</evidence>
<dbReference type="RefSeq" id="WP_038083024.1">
    <property type="nucleotide sequence ID" value="NZ_JHEG04000001.1"/>
</dbReference>
<reference evidence="1" key="2">
    <citation type="submission" date="2019-11" db="EMBL/GenBank/DDBJ databases">
        <title>Improved Assembly of Tolypothrix boutellei genome.</title>
        <authorList>
            <person name="Sarangi A.N."/>
            <person name="Mukherjee M."/>
            <person name="Ghosh S."/>
            <person name="Singh D."/>
            <person name="Das A."/>
            <person name="Kant S."/>
            <person name="Prusty A."/>
            <person name="Tripathy S."/>
        </authorList>
    </citation>
    <scope>NUCLEOTIDE SEQUENCE</scope>
    <source>
        <strain evidence="1">VB521301</strain>
    </source>
</reference>
<reference evidence="1" key="1">
    <citation type="journal article" date="2015" name="Genome Announc.">
        <title>Draft Genome Sequence of Tolypothrix boutellei Strain VB521301.</title>
        <authorList>
            <person name="Chandrababunaidu M.M."/>
            <person name="Singh D."/>
            <person name="Sen D."/>
            <person name="Bhan S."/>
            <person name="Das S."/>
            <person name="Gupta A."/>
            <person name="Adhikary S.P."/>
            <person name="Tripathy S."/>
        </authorList>
    </citation>
    <scope>NUCLEOTIDE SEQUENCE</scope>
    <source>
        <strain evidence="1">VB521301</strain>
    </source>
</reference>
<keyword evidence="2" id="KW-1185">Reference proteome</keyword>